<reference evidence="9" key="2">
    <citation type="submission" date="2014-03" db="EMBL/GenBank/DDBJ databases">
        <title>The whipworm genome and dual-species transcriptomics of an intimate host-pathogen interaction.</title>
        <authorList>
            <person name="Foth B.J."/>
            <person name="Tsai I.J."/>
            <person name="Reid A.J."/>
            <person name="Bancroft A.J."/>
            <person name="Nichol S."/>
            <person name="Tracey A."/>
            <person name="Holroyd N."/>
            <person name="Cotton J.A."/>
            <person name="Stanley E.J."/>
            <person name="Zarowiecki M."/>
            <person name="Liu J.Z."/>
            <person name="Huckvale T."/>
            <person name="Cooper P.J."/>
            <person name="Grencis R.K."/>
            <person name="Berriman M."/>
        </authorList>
    </citation>
    <scope>NUCLEOTIDE SEQUENCE [LARGE SCALE GENOMIC DNA]</scope>
</reference>
<dbReference type="EMBL" id="HG805956">
    <property type="protein sequence ID" value="CDW55473.1"/>
    <property type="molecule type" value="Genomic_DNA"/>
</dbReference>
<feature type="region of interest" description="Disordered" evidence="7">
    <location>
        <begin position="509"/>
        <end position="735"/>
    </location>
</feature>
<proteinExistence type="predicted"/>
<keyword evidence="3" id="KW-0694">RNA-binding</keyword>
<evidence type="ECO:0000256" key="7">
    <source>
        <dbReference type="SAM" id="MobiDB-lite"/>
    </source>
</evidence>
<dbReference type="SMART" id="SM01141">
    <property type="entry name" value="DRY_EERY"/>
    <property type="match status" value="1"/>
</dbReference>
<organism evidence="9 10">
    <name type="scientific">Trichuris trichiura</name>
    <name type="common">Whipworm</name>
    <name type="synonym">Trichocephalus trichiurus</name>
    <dbReference type="NCBI Taxonomy" id="36087"/>
    <lineage>
        <taxon>Eukaryota</taxon>
        <taxon>Metazoa</taxon>
        <taxon>Ecdysozoa</taxon>
        <taxon>Nematoda</taxon>
        <taxon>Enoplea</taxon>
        <taxon>Dorylaimia</taxon>
        <taxon>Trichinellida</taxon>
        <taxon>Trichuridae</taxon>
        <taxon>Trichuris</taxon>
    </lineage>
</organism>
<evidence type="ECO:0000256" key="2">
    <source>
        <dbReference type="ARBA" id="ARBA00022737"/>
    </source>
</evidence>
<dbReference type="OrthoDB" id="5918928at2759"/>
<dbReference type="Gene3D" id="1.10.10.790">
    <property type="entry name" value="Surp module"/>
    <property type="match status" value="2"/>
</dbReference>
<feature type="domain" description="SURP motif" evidence="8">
    <location>
        <begin position="158"/>
        <end position="200"/>
    </location>
</feature>
<evidence type="ECO:0000256" key="5">
    <source>
        <dbReference type="ARBA" id="ARBA00023163"/>
    </source>
</evidence>
<feature type="compositionally biased region" description="Basic and acidic residues" evidence="7">
    <location>
        <begin position="639"/>
        <end position="653"/>
    </location>
</feature>
<keyword evidence="4" id="KW-0805">Transcription regulation</keyword>
<evidence type="ECO:0000313" key="9">
    <source>
        <dbReference type="EMBL" id="CDW55473.1"/>
    </source>
</evidence>
<feature type="compositionally biased region" description="Acidic residues" evidence="7">
    <location>
        <begin position="519"/>
        <end position="541"/>
    </location>
</feature>
<feature type="region of interest" description="Disordered" evidence="7">
    <location>
        <begin position="456"/>
        <end position="490"/>
    </location>
</feature>
<feature type="region of interest" description="Disordered" evidence="7">
    <location>
        <begin position="301"/>
        <end position="324"/>
    </location>
</feature>
<keyword evidence="10" id="KW-1185">Reference proteome</keyword>
<name>A0A077Z755_TRITR</name>
<evidence type="ECO:0000256" key="6">
    <source>
        <dbReference type="ARBA" id="ARBA00023187"/>
    </source>
</evidence>
<dbReference type="InterPro" id="IPR019147">
    <property type="entry name" value="SWAP_N_domain"/>
</dbReference>
<dbReference type="GO" id="GO:0000395">
    <property type="term" value="P:mRNA 5'-splice site recognition"/>
    <property type="evidence" value="ECO:0007669"/>
    <property type="project" value="TreeGrafter"/>
</dbReference>
<dbReference type="GO" id="GO:0003723">
    <property type="term" value="F:RNA binding"/>
    <property type="evidence" value="ECO:0007669"/>
    <property type="project" value="UniProtKB-KW"/>
</dbReference>
<accession>A0A077Z755</accession>
<dbReference type="Pfam" id="PF01805">
    <property type="entry name" value="Surp"/>
    <property type="match status" value="2"/>
</dbReference>
<protein>
    <submittedName>
        <fullName evidence="9">Splicing factor, arginine:serine rich 8</fullName>
    </submittedName>
</protein>
<keyword evidence="2" id="KW-0677">Repeat</keyword>
<dbReference type="Proteomes" id="UP000030665">
    <property type="component" value="Unassembled WGS sequence"/>
</dbReference>
<keyword evidence="5" id="KW-0804">Transcription</keyword>
<keyword evidence="6" id="KW-0508">mRNA splicing</keyword>
<feature type="compositionally biased region" description="Basic residues" evidence="7">
    <location>
        <begin position="692"/>
        <end position="735"/>
    </location>
</feature>
<feature type="compositionally biased region" description="Low complexity" evidence="7">
    <location>
        <begin position="548"/>
        <end position="567"/>
    </location>
</feature>
<dbReference type="InterPro" id="IPR040397">
    <property type="entry name" value="SWAP"/>
</dbReference>
<dbReference type="InterPro" id="IPR035967">
    <property type="entry name" value="SWAP/Surp_sf"/>
</dbReference>
<evidence type="ECO:0000256" key="4">
    <source>
        <dbReference type="ARBA" id="ARBA00023015"/>
    </source>
</evidence>
<evidence type="ECO:0000256" key="1">
    <source>
        <dbReference type="ARBA" id="ARBA00022664"/>
    </source>
</evidence>
<evidence type="ECO:0000313" key="10">
    <source>
        <dbReference type="Proteomes" id="UP000030665"/>
    </source>
</evidence>
<dbReference type="SMART" id="SM00648">
    <property type="entry name" value="SWAP"/>
    <property type="match status" value="2"/>
</dbReference>
<sequence length="735" mass="83040">MKEPNRSFPKQELLVFGYPCKLYKNEDKPGGSKDDFGLIPLNGNKNILIDRYDCRLHLQNHERYKERADSKWLSEADSELEEVLNVERYRDLVEVSSEENEDKGRKRAEIFYDYNTSSSADPTVQEAATCEDDAFVVPSELKVPKGVVVPKNSKQHKIIEKTASFIATHGSQMEIIVNIKQKGNPFFRFLDYSHQLHVYYKHVLRMIKEKRYTPSVEKIKIDKIVKEELNDEEDSDDSCDYLHPSLRGSGKTFAAENSRPTTSIPMPQIDYCLGKENDVYSDLYKGLVAIFPELASSKSKIQTEGQSEQASNEQHSNEAVSDNSLYSMGGENAKHLVVVPPPPDLQPTIDRLAEYVARNGREFENIVRTKRDPRFSFIMFDNPYYSYYKAKVQWFQYEDLIARYYQGTLTAADMNTLQMSHYILFPGKPIVEVEKPAGATSAPVALPSTAAAEQKDVAKAADSLRPNGAKEVGEVIPPSSAENAPETRKPQKVLPISFSIKSLEKQPRSSKVVLPQLSENEEEEEEEEEEVREEEEEEGEKEEVIQGTSTSLAASSSAISCATIVTSVAKHPMDRSKTELIGSSEGTVADDDESVHCLLDSISSPSDDKKASADGNESLQLDRRKRAKLFLNKLTAKTGMDEEQSKGHSKDDGICVSDSPSTSSDRCSAEVGNKERTKNAWRAKALPSSYEKHRHSSKRKRSRSRTRSRHRDSKSKKRSRSRSKCRHKRSHYRYS</sequence>
<gene>
    <name evidence="9" type="ORF">TTRE_0000374501</name>
</gene>
<dbReference type="SUPFAM" id="SSF109905">
    <property type="entry name" value="Surp module (SWAP domain)"/>
    <property type="match status" value="2"/>
</dbReference>
<evidence type="ECO:0000259" key="8">
    <source>
        <dbReference type="PROSITE" id="PS50128"/>
    </source>
</evidence>
<dbReference type="PANTHER" id="PTHR13161">
    <property type="entry name" value="SPLICING FACTOR SUPPRESSOR OF WHITE APRICOT"/>
    <property type="match status" value="1"/>
</dbReference>
<reference evidence="9" key="1">
    <citation type="submission" date="2014-01" db="EMBL/GenBank/DDBJ databases">
        <authorList>
            <person name="Aslett M."/>
        </authorList>
    </citation>
    <scope>NUCLEOTIDE SEQUENCE</scope>
</reference>
<dbReference type="AlphaFoldDB" id="A0A077Z755"/>
<dbReference type="PROSITE" id="PS50128">
    <property type="entry name" value="SURP"/>
    <property type="match status" value="2"/>
</dbReference>
<dbReference type="Pfam" id="PF09750">
    <property type="entry name" value="DRY_EERY"/>
    <property type="match status" value="1"/>
</dbReference>
<dbReference type="STRING" id="36087.A0A077Z755"/>
<feature type="compositionally biased region" description="Low complexity" evidence="7">
    <location>
        <begin position="657"/>
        <end position="666"/>
    </location>
</feature>
<dbReference type="PANTHER" id="PTHR13161:SF15">
    <property type="entry name" value="SPLICING FACTOR, SUPPRESSOR OF WHITE-APRICOT HOMOLOG"/>
    <property type="match status" value="1"/>
</dbReference>
<keyword evidence="1" id="KW-0507">mRNA processing</keyword>
<dbReference type="InterPro" id="IPR000061">
    <property type="entry name" value="Surp"/>
</dbReference>
<evidence type="ECO:0000256" key="3">
    <source>
        <dbReference type="ARBA" id="ARBA00022884"/>
    </source>
</evidence>
<feature type="domain" description="SURP motif" evidence="8">
    <location>
        <begin position="348"/>
        <end position="388"/>
    </location>
</feature>